<dbReference type="Gene3D" id="1.20.1440.60">
    <property type="entry name" value="23S rRNA-intervening sequence"/>
    <property type="match status" value="1"/>
</dbReference>
<dbReference type="EMBL" id="JACNLL010000023">
    <property type="protein sequence ID" value="MBC8198742.1"/>
    <property type="molecule type" value="Genomic_DNA"/>
</dbReference>
<organism evidence="1 2">
    <name type="scientific">Candidatus Desulfaltia bathyphila</name>
    <dbReference type="NCBI Taxonomy" id="2841697"/>
    <lineage>
        <taxon>Bacteria</taxon>
        <taxon>Pseudomonadati</taxon>
        <taxon>Thermodesulfobacteriota</taxon>
        <taxon>Desulfobacteria</taxon>
        <taxon>Desulfobacterales</taxon>
        <taxon>Desulfobacterales incertae sedis</taxon>
        <taxon>Candidatus Desulfaltia</taxon>
    </lineage>
</organism>
<reference evidence="1 2" key="1">
    <citation type="submission" date="2020-08" db="EMBL/GenBank/DDBJ databases">
        <title>Bridging the membrane lipid divide: bacteria of the FCB group superphylum have the potential to synthesize archaeal ether lipids.</title>
        <authorList>
            <person name="Villanueva L."/>
            <person name="Von Meijenfeldt F.A.B."/>
            <person name="Westbye A.B."/>
            <person name="Yadav S."/>
            <person name="Hopmans E.C."/>
            <person name="Dutilh B.E."/>
            <person name="Sinninghe Damste J.S."/>
        </authorList>
    </citation>
    <scope>NUCLEOTIDE SEQUENCE [LARGE SCALE GENOMIC DNA]</scope>
    <source>
        <strain evidence="1">NIOZ-UU82</strain>
    </source>
</reference>
<dbReference type="Pfam" id="PF05635">
    <property type="entry name" value="23S_rRNA_IVP"/>
    <property type="match status" value="1"/>
</dbReference>
<dbReference type="NCBIfam" id="TIGR02436">
    <property type="entry name" value="four helix bundle protein"/>
    <property type="match status" value="1"/>
</dbReference>
<proteinExistence type="predicted"/>
<gene>
    <name evidence="1" type="ORF">H8E80_01665</name>
</gene>
<dbReference type="PANTHER" id="PTHR38471">
    <property type="entry name" value="FOUR HELIX BUNDLE PROTEIN"/>
    <property type="match status" value="1"/>
</dbReference>
<protein>
    <submittedName>
        <fullName evidence="1">Four helix bundle protein</fullName>
    </submittedName>
</protein>
<dbReference type="InterPro" id="IPR012657">
    <property type="entry name" value="23S_rRNA-intervening_sequence"/>
</dbReference>
<evidence type="ECO:0000313" key="1">
    <source>
        <dbReference type="EMBL" id="MBC8198742.1"/>
    </source>
</evidence>
<dbReference type="InterPro" id="IPR036583">
    <property type="entry name" value="23S_rRNA_IVS_sf"/>
</dbReference>
<dbReference type="Proteomes" id="UP000603545">
    <property type="component" value="Unassembled WGS sequence"/>
</dbReference>
<evidence type="ECO:0000313" key="2">
    <source>
        <dbReference type="Proteomes" id="UP000603545"/>
    </source>
</evidence>
<name>A0A8J6N566_9BACT</name>
<comment type="caution">
    <text evidence="1">The sequence shown here is derived from an EMBL/GenBank/DDBJ whole genome shotgun (WGS) entry which is preliminary data.</text>
</comment>
<dbReference type="CDD" id="cd16377">
    <property type="entry name" value="23S_rRNA_IVP_like"/>
    <property type="match status" value="1"/>
</dbReference>
<dbReference type="SUPFAM" id="SSF158446">
    <property type="entry name" value="IVS-encoded protein-like"/>
    <property type="match status" value="1"/>
</dbReference>
<dbReference type="PANTHER" id="PTHR38471:SF2">
    <property type="entry name" value="FOUR HELIX BUNDLE PROTEIN"/>
    <property type="match status" value="1"/>
</dbReference>
<accession>A0A8J6N566</accession>
<sequence length="122" mass="13928">MKRKPAKTFQDLIVWDKAHQFVLSVYRLSNNFPKNEMYGLTSQIRRAAISIPANIAEGFKKKTKPDKARFLNIAQASLEECRYYLILIKDLGYGDTVELMPQIEEVSRLLQAYTASILASVS</sequence>
<dbReference type="AlphaFoldDB" id="A0A8J6N566"/>